<dbReference type="AlphaFoldDB" id="A0A9W4XLN6"/>
<gene>
    <name evidence="2" type="ORF">PDIGIT_LOCUS2657</name>
</gene>
<sequence length="52" mass="5928">MFVPPLYLELLLITFLLLDSCAVGMNRLLLFRSALGSNVTVNHLQLFRFMSV</sequence>
<organism evidence="2 3">
    <name type="scientific">Periconia digitata</name>
    <dbReference type="NCBI Taxonomy" id="1303443"/>
    <lineage>
        <taxon>Eukaryota</taxon>
        <taxon>Fungi</taxon>
        <taxon>Dikarya</taxon>
        <taxon>Ascomycota</taxon>
        <taxon>Pezizomycotina</taxon>
        <taxon>Dothideomycetes</taxon>
        <taxon>Pleosporomycetidae</taxon>
        <taxon>Pleosporales</taxon>
        <taxon>Massarineae</taxon>
        <taxon>Periconiaceae</taxon>
        <taxon>Periconia</taxon>
    </lineage>
</organism>
<comment type="caution">
    <text evidence="2">The sequence shown here is derived from an EMBL/GenBank/DDBJ whole genome shotgun (WGS) entry which is preliminary data.</text>
</comment>
<evidence type="ECO:0000256" key="1">
    <source>
        <dbReference type="SAM" id="Phobius"/>
    </source>
</evidence>
<reference evidence="2" key="1">
    <citation type="submission" date="2023-01" db="EMBL/GenBank/DDBJ databases">
        <authorList>
            <person name="Van Ghelder C."/>
            <person name="Rancurel C."/>
        </authorList>
    </citation>
    <scope>NUCLEOTIDE SEQUENCE</scope>
    <source>
        <strain evidence="2">CNCM I-4278</strain>
    </source>
</reference>
<keyword evidence="1" id="KW-1133">Transmembrane helix</keyword>
<dbReference type="EMBL" id="CAOQHR010000002">
    <property type="protein sequence ID" value="CAI6296208.1"/>
    <property type="molecule type" value="Genomic_DNA"/>
</dbReference>
<dbReference type="Proteomes" id="UP001152607">
    <property type="component" value="Unassembled WGS sequence"/>
</dbReference>
<feature type="transmembrane region" description="Helical" evidence="1">
    <location>
        <begin position="6"/>
        <end position="25"/>
    </location>
</feature>
<protein>
    <submittedName>
        <fullName evidence="2">Uncharacterized protein</fullName>
    </submittedName>
</protein>
<name>A0A9W4XLN6_9PLEO</name>
<proteinExistence type="predicted"/>
<keyword evidence="3" id="KW-1185">Reference proteome</keyword>
<accession>A0A9W4XLN6</accession>
<keyword evidence="1" id="KW-0472">Membrane</keyword>
<evidence type="ECO:0000313" key="3">
    <source>
        <dbReference type="Proteomes" id="UP001152607"/>
    </source>
</evidence>
<evidence type="ECO:0000313" key="2">
    <source>
        <dbReference type="EMBL" id="CAI6296208.1"/>
    </source>
</evidence>
<keyword evidence="1" id="KW-0812">Transmembrane</keyword>